<name>A0AB72UA26_9PROT</name>
<accession>A0AB72UA26</accession>
<protein>
    <submittedName>
        <fullName evidence="1">Uncharacterized protein</fullName>
    </submittedName>
</protein>
<evidence type="ECO:0000313" key="1">
    <source>
        <dbReference type="EMBL" id="AJD51029.1"/>
    </source>
</evidence>
<proteinExistence type="predicted"/>
<dbReference type="Proteomes" id="UP000007127">
    <property type="component" value="Chromosome"/>
</dbReference>
<dbReference type="KEGG" id="txi:TH3_04535"/>
<dbReference type="AlphaFoldDB" id="A0AB72UA26"/>
<dbReference type="EMBL" id="CP004388">
    <property type="protein sequence ID" value="AJD51029.1"/>
    <property type="molecule type" value="Genomic_DNA"/>
</dbReference>
<organism evidence="1 2">
    <name type="scientific">Thalassospira xiamenensis M-5 = DSM 17429</name>
    <dbReference type="NCBI Taxonomy" id="1123366"/>
    <lineage>
        <taxon>Bacteria</taxon>
        <taxon>Pseudomonadati</taxon>
        <taxon>Pseudomonadota</taxon>
        <taxon>Alphaproteobacteria</taxon>
        <taxon>Rhodospirillales</taxon>
        <taxon>Thalassospiraceae</taxon>
        <taxon>Thalassospira</taxon>
    </lineage>
</organism>
<evidence type="ECO:0000313" key="2">
    <source>
        <dbReference type="Proteomes" id="UP000007127"/>
    </source>
</evidence>
<gene>
    <name evidence="1" type="ORF">TH3_04535</name>
</gene>
<reference evidence="1 2" key="1">
    <citation type="journal article" date="2012" name="J. Bacteriol.">
        <title>Genome sequence of Thalassospira xiamenensis type strain M-5.</title>
        <authorList>
            <person name="Lai Q."/>
            <person name="Shao Z."/>
        </authorList>
    </citation>
    <scope>NUCLEOTIDE SEQUENCE [LARGE SCALE GENOMIC DNA]</scope>
    <source>
        <strain evidence="1 2">M-5</strain>
    </source>
</reference>
<sequence length="70" mass="7918">MKPSPKQEFYRKLFANRMLEALTAFVTTGVSKSETKFFGFQNAKTLLVQFVATKSNQRISIVIGTIIKNC</sequence>